<evidence type="ECO:0000256" key="3">
    <source>
        <dbReference type="ARBA" id="ARBA00022771"/>
    </source>
</evidence>
<evidence type="ECO:0000256" key="4">
    <source>
        <dbReference type="ARBA" id="ARBA00022833"/>
    </source>
</evidence>
<dbReference type="Gene3D" id="4.10.1240.50">
    <property type="match status" value="1"/>
</dbReference>
<comment type="similarity">
    <text evidence="7">Belongs to the metastasis-associated protein family.</text>
</comment>
<dbReference type="FunFam" id="1.10.10.60:FF:000012">
    <property type="entry name" value="Metastasis-associated 1 family, member 3"/>
    <property type="match status" value="1"/>
</dbReference>
<evidence type="ECO:0000313" key="11">
    <source>
        <dbReference type="EMBL" id="POI18668.1"/>
    </source>
</evidence>
<dbReference type="GO" id="GO:0000122">
    <property type="term" value="P:negative regulation of transcription by RNA polymerase II"/>
    <property type="evidence" value="ECO:0007669"/>
    <property type="project" value="TreeGrafter"/>
</dbReference>
<evidence type="ECO:0008006" key="13">
    <source>
        <dbReference type="Google" id="ProtNLM"/>
    </source>
</evidence>
<dbReference type="GO" id="GO:0008270">
    <property type="term" value="F:zinc ion binding"/>
    <property type="evidence" value="ECO:0007669"/>
    <property type="project" value="UniProtKB-KW"/>
</dbReference>
<dbReference type="AlphaFoldDB" id="A0A2P4S3L0"/>
<keyword evidence="1" id="KW-0597">Phosphoprotein</keyword>
<feature type="compositionally biased region" description="Basic and acidic residues" evidence="8">
    <location>
        <begin position="1"/>
        <end position="20"/>
    </location>
</feature>
<dbReference type="InterPro" id="IPR040138">
    <property type="entry name" value="MIER/MTA"/>
</dbReference>
<keyword evidence="6" id="KW-0539">Nucleus</keyword>
<evidence type="ECO:0000256" key="8">
    <source>
        <dbReference type="SAM" id="MobiDB-lite"/>
    </source>
</evidence>
<dbReference type="FunFam" id="4.10.1240.50:FF:000001">
    <property type="entry name" value="Metastasis-associated 1 family, member 3"/>
    <property type="match status" value="1"/>
</dbReference>
<evidence type="ECO:0000259" key="9">
    <source>
        <dbReference type="PROSITE" id="PS51156"/>
    </source>
</evidence>
<dbReference type="Proteomes" id="UP000237246">
    <property type="component" value="Unassembled WGS sequence"/>
</dbReference>
<dbReference type="SUPFAM" id="SSF46689">
    <property type="entry name" value="Homeodomain-like"/>
    <property type="match status" value="1"/>
</dbReference>
<keyword evidence="5" id="KW-0238">DNA-binding</keyword>
<feature type="non-terminal residue" evidence="11">
    <location>
        <position position="1"/>
    </location>
</feature>
<dbReference type="GO" id="GO:0016581">
    <property type="term" value="C:NuRD complex"/>
    <property type="evidence" value="ECO:0007669"/>
    <property type="project" value="TreeGrafter"/>
</dbReference>
<evidence type="ECO:0000256" key="5">
    <source>
        <dbReference type="ARBA" id="ARBA00023125"/>
    </source>
</evidence>
<dbReference type="InterPro" id="IPR009057">
    <property type="entry name" value="Homeodomain-like_sf"/>
</dbReference>
<evidence type="ECO:0000313" key="12">
    <source>
        <dbReference type="Proteomes" id="UP000237246"/>
    </source>
</evidence>
<keyword evidence="2" id="KW-0479">Metal-binding</keyword>
<accession>A0A2P4S3L0</accession>
<reference evidence="11 12" key="1">
    <citation type="submission" date="2018-01" db="EMBL/GenBank/DDBJ databases">
        <title>Comparison of the Chinese Bamboo Partridge and Red Junglefowl genome sequences highlights the importance of demography in genome evolution.</title>
        <authorList>
            <person name="Tiley G.P."/>
            <person name="Kimball R.T."/>
            <person name="Braun E.L."/>
            <person name="Burleigh J.G."/>
        </authorList>
    </citation>
    <scope>NUCLEOTIDE SEQUENCE [LARGE SCALE GENOMIC DNA]</scope>
    <source>
        <strain evidence="11">RTK389</strain>
        <tissue evidence="11">Blood</tissue>
    </source>
</reference>
<keyword evidence="4" id="KW-0862">Zinc</keyword>
<comment type="caution">
    <text evidence="11">The sequence shown here is derived from an EMBL/GenBank/DDBJ whole genome shotgun (WGS) entry which is preliminary data.</text>
</comment>
<evidence type="ECO:0000259" key="10">
    <source>
        <dbReference type="PROSITE" id="PS51293"/>
    </source>
</evidence>
<feature type="domain" description="ELM2" evidence="9">
    <location>
        <begin position="1"/>
        <end position="71"/>
    </location>
</feature>
<feature type="non-terminal residue" evidence="11">
    <location>
        <position position="110"/>
    </location>
</feature>
<dbReference type="InterPro" id="IPR017884">
    <property type="entry name" value="SANT_dom"/>
</dbReference>
<dbReference type="PANTHER" id="PTHR10865:SF4">
    <property type="entry name" value="METASTASIS-ASSOCIATED PROTEIN MTA2"/>
    <property type="match status" value="1"/>
</dbReference>
<sequence length="110" mass="12392">PPPGESDNRNQQKMEMKVWDPDNPLTDRQIDQFLVVARAVGTFARALDCSSSIRQPSLHMSAAAASRDITLGGPVLCRDEMEEWSASEAMLFEEALEKYGKDFNDIRQDF</sequence>
<keyword evidence="12" id="KW-1185">Reference proteome</keyword>
<dbReference type="Gene3D" id="1.10.10.60">
    <property type="entry name" value="Homeodomain-like"/>
    <property type="match status" value="1"/>
</dbReference>
<protein>
    <recommendedName>
        <fullName evidence="13">MTA2 protein</fullName>
    </recommendedName>
</protein>
<evidence type="ECO:0000256" key="7">
    <source>
        <dbReference type="ARBA" id="ARBA00093454"/>
    </source>
</evidence>
<proteinExistence type="inferred from homology"/>
<dbReference type="InterPro" id="IPR000949">
    <property type="entry name" value="ELM2_dom"/>
</dbReference>
<organism evidence="11 12">
    <name type="scientific">Bambusicola thoracicus</name>
    <name type="common">Chinese bamboo-partridge</name>
    <name type="synonym">Perdix thoracica</name>
    <dbReference type="NCBI Taxonomy" id="9083"/>
    <lineage>
        <taxon>Eukaryota</taxon>
        <taxon>Metazoa</taxon>
        <taxon>Chordata</taxon>
        <taxon>Craniata</taxon>
        <taxon>Vertebrata</taxon>
        <taxon>Euteleostomi</taxon>
        <taxon>Archelosauria</taxon>
        <taxon>Archosauria</taxon>
        <taxon>Dinosauria</taxon>
        <taxon>Saurischia</taxon>
        <taxon>Theropoda</taxon>
        <taxon>Coelurosauria</taxon>
        <taxon>Aves</taxon>
        <taxon>Neognathae</taxon>
        <taxon>Galloanserae</taxon>
        <taxon>Galliformes</taxon>
        <taxon>Phasianidae</taxon>
        <taxon>Perdicinae</taxon>
        <taxon>Bambusicola</taxon>
    </lineage>
</organism>
<evidence type="ECO:0000256" key="2">
    <source>
        <dbReference type="ARBA" id="ARBA00022723"/>
    </source>
</evidence>
<gene>
    <name evidence="11" type="ORF">CIB84_017588</name>
</gene>
<dbReference type="PROSITE" id="PS51293">
    <property type="entry name" value="SANT"/>
    <property type="match status" value="1"/>
</dbReference>
<dbReference type="GO" id="GO:0042826">
    <property type="term" value="F:histone deacetylase binding"/>
    <property type="evidence" value="ECO:0007669"/>
    <property type="project" value="TreeGrafter"/>
</dbReference>
<keyword evidence="3" id="KW-0863">Zinc-finger</keyword>
<dbReference type="PROSITE" id="PS51156">
    <property type="entry name" value="ELM2"/>
    <property type="match status" value="1"/>
</dbReference>
<evidence type="ECO:0000256" key="6">
    <source>
        <dbReference type="ARBA" id="ARBA00023242"/>
    </source>
</evidence>
<dbReference type="OrthoDB" id="2193595at2759"/>
<dbReference type="Pfam" id="PF01448">
    <property type="entry name" value="ELM2"/>
    <property type="match status" value="1"/>
</dbReference>
<dbReference type="GO" id="GO:0003714">
    <property type="term" value="F:transcription corepressor activity"/>
    <property type="evidence" value="ECO:0007669"/>
    <property type="project" value="TreeGrafter"/>
</dbReference>
<dbReference type="GO" id="GO:0003677">
    <property type="term" value="F:DNA binding"/>
    <property type="evidence" value="ECO:0007669"/>
    <property type="project" value="UniProtKB-KW"/>
</dbReference>
<feature type="domain" description="SANT" evidence="10">
    <location>
        <begin position="79"/>
        <end position="110"/>
    </location>
</feature>
<dbReference type="PANTHER" id="PTHR10865">
    <property type="entry name" value="METASTASIS-ASSOCIATED PROTEIN AND MESODERM INDUCTION EARLY RESPONSE PROTEIN"/>
    <property type="match status" value="1"/>
</dbReference>
<dbReference type="EMBL" id="PPHD01119391">
    <property type="protein sequence ID" value="POI18668.1"/>
    <property type="molecule type" value="Genomic_DNA"/>
</dbReference>
<feature type="region of interest" description="Disordered" evidence="8">
    <location>
        <begin position="1"/>
        <end position="23"/>
    </location>
</feature>
<evidence type="ECO:0000256" key="1">
    <source>
        <dbReference type="ARBA" id="ARBA00022553"/>
    </source>
</evidence>
<dbReference type="GO" id="GO:0003713">
    <property type="term" value="F:transcription coactivator activity"/>
    <property type="evidence" value="ECO:0007669"/>
    <property type="project" value="TreeGrafter"/>
</dbReference>
<name>A0A2P4S3L0_BAMTH</name>